<accession>A0A9X1KXI8</accession>
<keyword evidence="1" id="KW-0812">Transmembrane</keyword>
<dbReference type="EMBL" id="JAIXNE010000003">
    <property type="protein sequence ID" value="MCA6075825.1"/>
    <property type="molecule type" value="Genomic_DNA"/>
</dbReference>
<keyword evidence="5" id="KW-1185">Reference proteome</keyword>
<keyword evidence="1" id="KW-0472">Membrane</keyword>
<name>A0A9X1KXI8_9BACT</name>
<sequence length="65" mass="7398">MHLWFYTCMGFPTYIMYPLALAKGLGLLAIWLKKSRPLTESAYAEFFFNTLLALTGHLMVKDGGH</sequence>
<gene>
    <name evidence="2" type="ORF">LDX50_07190</name>
    <name evidence="3" type="ORF">LDX50_13160</name>
    <name evidence="4" type="ORF">LDX50_18880</name>
</gene>
<dbReference type="RefSeq" id="WP_225697761.1">
    <property type="nucleotide sequence ID" value="NZ_JAIXNE010000002.1"/>
</dbReference>
<keyword evidence="1" id="KW-1133">Transmembrane helix</keyword>
<dbReference type="EMBL" id="JAIXNE010000004">
    <property type="protein sequence ID" value="MCA6076953.1"/>
    <property type="molecule type" value="Genomic_DNA"/>
</dbReference>
<comment type="caution">
    <text evidence="4">The sequence shown here is derived from an EMBL/GenBank/DDBJ whole genome shotgun (WGS) entry which is preliminary data.</text>
</comment>
<reference evidence="4" key="1">
    <citation type="submission" date="2021-09" db="EMBL/GenBank/DDBJ databases">
        <title>Fulvivirga sp. isolated from coastal sediment.</title>
        <authorList>
            <person name="Yu H."/>
        </authorList>
    </citation>
    <scope>NUCLEOTIDE SEQUENCE</scope>
    <source>
        <strain evidence="4">1062</strain>
    </source>
</reference>
<dbReference type="EMBL" id="JAIXNE010000002">
    <property type="protein sequence ID" value="MCA6074648.1"/>
    <property type="molecule type" value="Genomic_DNA"/>
</dbReference>
<dbReference type="Proteomes" id="UP001139409">
    <property type="component" value="Unassembled WGS sequence"/>
</dbReference>
<feature type="transmembrane region" description="Helical" evidence="1">
    <location>
        <begin position="14"/>
        <end position="31"/>
    </location>
</feature>
<evidence type="ECO:0000256" key="1">
    <source>
        <dbReference type="SAM" id="Phobius"/>
    </source>
</evidence>
<evidence type="ECO:0000313" key="2">
    <source>
        <dbReference type="EMBL" id="MCA6074648.1"/>
    </source>
</evidence>
<organism evidence="4 5">
    <name type="scientific">Fulvivirga sedimenti</name>
    <dbReference type="NCBI Taxonomy" id="2879465"/>
    <lineage>
        <taxon>Bacteria</taxon>
        <taxon>Pseudomonadati</taxon>
        <taxon>Bacteroidota</taxon>
        <taxon>Cytophagia</taxon>
        <taxon>Cytophagales</taxon>
        <taxon>Fulvivirgaceae</taxon>
        <taxon>Fulvivirga</taxon>
    </lineage>
</organism>
<evidence type="ECO:0000313" key="5">
    <source>
        <dbReference type="Proteomes" id="UP001139409"/>
    </source>
</evidence>
<evidence type="ECO:0000313" key="3">
    <source>
        <dbReference type="EMBL" id="MCA6075825.1"/>
    </source>
</evidence>
<protein>
    <submittedName>
        <fullName evidence="4">Uncharacterized protein</fullName>
    </submittedName>
</protein>
<evidence type="ECO:0000313" key="4">
    <source>
        <dbReference type="EMBL" id="MCA6076953.1"/>
    </source>
</evidence>
<dbReference type="AlphaFoldDB" id="A0A9X1KXI8"/>
<proteinExistence type="predicted"/>